<dbReference type="CDD" id="cd05247">
    <property type="entry name" value="UDP_G4E_1_SDR_e"/>
    <property type="match status" value="1"/>
</dbReference>
<evidence type="ECO:0000256" key="9">
    <source>
        <dbReference type="ARBA" id="ARBA00023235"/>
    </source>
</evidence>
<comment type="catalytic activity">
    <reaction evidence="1 10">
        <text>UDP-alpha-D-glucose = UDP-alpha-D-galactose</text>
        <dbReference type="Rhea" id="RHEA:22168"/>
        <dbReference type="ChEBI" id="CHEBI:58885"/>
        <dbReference type="ChEBI" id="CHEBI:66914"/>
        <dbReference type="EC" id="5.1.3.2"/>
    </reaction>
</comment>
<dbReference type="RefSeq" id="WP_092665883.1">
    <property type="nucleotide sequence ID" value="NZ_LT629734.1"/>
</dbReference>
<protein>
    <recommendedName>
        <fullName evidence="6 10">UDP-glucose 4-epimerase</fullName>
        <ecNumber evidence="5 10">5.1.3.2</ecNumber>
    </recommendedName>
</protein>
<comment type="cofactor">
    <cofactor evidence="2 10">
        <name>NAD(+)</name>
        <dbReference type="ChEBI" id="CHEBI:57540"/>
    </cofactor>
</comment>
<comment type="subunit">
    <text evidence="10">Homodimer.</text>
</comment>
<dbReference type="OrthoDB" id="9801785at2"/>
<keyword evidence="9 10" id="KW-0413">Isomerase</keyword>
<dbReference type="GO" id="GO:0006012">
    <property type="term" value="P:galactose metabolic process"/>
    <property type="evidence" value="ECO:0007669"/>
    <property type="project" value="UniProtKB-UniPathway"/>
</dbReference>
<evidence type="ECO:0000256" key="4">
    <source>
        <dbReference type="ARBA" id="ARBA00007637"/>
    </source>
</evidence>
<evidence type="ECO:0000256" key="7">
    <source>
        <dbReference type="ARBA" id="ARBA00023027"/>
    </source>
</evidence>
<dbReference type="PANTHER" id="PTHR43725:SF47">
    <property type="entry name" value="UDP-GLUCOSE 4-EPIMERASE"/>
    <property type="match status" value="1"/>
</dbReference>
<dbReference type="InterPro" id="IPR005886">
    <property type="entry name" value="UDP_G4E"/>
</dbReference>
<feature type="domain" description="NAD-dependent epimerase/dehydratase" evidence="11">
    <location>
        <begin position="3"/>
        <end position="260"/>
    </location>
</feature>
<dbReference type="PANTHER" id="PTHR43725">
    <property type="entry name" value="UDP-GLUCOSE 4-EPIMERASE"/>
    <property type="match status" value="1"/>
</dbReference>
<organism evidence="12 13">
    <name type="scientific">Agrococcus carbonis</name>
    <dbReference type="NCBI Taxonomy" id="684552"/>
    <lineage>
        <taxon>Bacteria</taxon>
        <taxon>Bacillati</taxon>
        <taxon>Actinomycetota</taxon>
        <taxon>Actinomycetes</taxon>
        <taxon>Micrococcales</taxon>
        <taxon>Microbacteriaceae</taxon>
        <taxon>Agrococcus</taxon>
    </lineage>
</organism>
<dbReference type="AlphaFoldDB" id="A0A1H1M581"/>
<evidence type="ECO:0000313" key="12">
    <source>
        <dbReference type="EMBL" id="SDR81948.1"/>
    </source>
</evidence>
<keyword evidence="8" id="KW-0299">Galactose metabolism</keyword>
<dbReference type="SUPFAM" id="SSF51735">
    <property type="entry name" value="NAD(P)-binding Rossmann-fold domains"/>
    <property type="match status" value="1"/>
</dbReference>
<evidence type="ECO:0000256" key="6">
    <source>
        <dbReference type="ARBA" id="ARBA00018569"/>
    </source>
</evidence>
<dbReference type="GO" id="GO:0003978">
    <property type="term" value="F:UDP-glucose 4-epimerase activity"/>
    <property type="evidence" value="ECO:0007669"/>
    <property type="project" value="UniProtKB-UniRule"/>
</dbReference>
<gene>
    <name evidence="12" type="ORF">SAMN04489719_0870</name>
</gene>
<dbReference type="STRING" id="684552.SAMN04489719_0870"/>
<comment type="pathway">
    <text evidence="3 10">Carbohydrate metabolism; galactose metabolism.</text>
</comment>
<dbReference type="NCBIfam" id="NF007956">
    <property type="entry name" value="PRK10675.1"/>
    <property type="match status" value="1"/>
</dbReference>
<evidence type="ECO:0000256" key="8">
    <source>
        <dbReference type="ARBA" id="ARBA00023144"/>
    </source>
</evidence>
<dbReference type="Pfam" id="PF01370">
    <property type="entry name" value="Epimerase"/>
    <property type="match status" value="1"/>
</dbReference>
<name>A0A1H1M581_9MICO</name>
<dbReference type="GO" id="GO:0005829">
    <property type="term" value="C:cytosol"/>
    <property type="evidence" value="ECO:0007669"/>
    <property type="project" value="TreeGrafter"/>
</dbReference>
<evidence type="ECO:0000256" key="2">
    <source>
        <dbReference type="ARBA" id="ARBA00001911"/>
    </source>
</evidence>
<evidence type="ECO:0000256" key="1">
    <source>
        <dbReference type="ARBA" id="ARBA00000083"/>
    </source>
</evidence>
<evidence type="ECO:0000256" key="3">
    <source>
        <dbReference type="ARBA" id="ARBA00004947"/>
    </source>
</evidence>
<dbReference type="InterPro" id="IPR001509">
    <property type="entry name" value="Epimerase_deHydtase"/>
</dbReference>
<dbReference type="Gene3D" id="3.40.50.720">
    <property type="entry name" value="NAD(P)-binding Rossmann-like Domain"/>
    <property type="match status" value="1"/>
</dbReference>
<dbReference type="NCBIfam" id="TIGR01179">
    <property type="entry name" value="galE"/>
    <property type="match status" value="1"/>
</dbReference>
<proteinExistence type="inferred from homology"/>
<dbReference type="Gene3D" id="3.90.25.10">
    <property type="entry name" value="UDP-galactose 4-epimerase, domain 1"/>
    <property type="match status" value="1"/>
</dbReference>
<evidence type="ECO:0000256" key="5">
    <source>
        <dbReference type="ARBA" id="ARBA00013189"/>
    </source>
</evidence>
<sequence length="336" mass="35254">MRVLLTGGAGYIGSHTAIALVEAGHAVVVLDDLSNASPEAVARAARIAGAEIPLVVADAGDRAVVSGAIADHAIDAVIHFAGRKAVGESVAHPLAYYRVNVGSAIATLEAMAERGVDRFVFSSTATVYEQPGGRLREDDPVGLDLEHPYGRTKAMIEAIVADAAAADPRLRAAVLRYFNPIGAHPSGEIGEDPNGIPNNLAPYIAKVAAGELERLRVFGDDYPTPDGTGVRDYIHVVDLALGHVAALEHLEPGVLTVNLGTGEGASVLEVLRAFERAVGRPLPYEVAARRPGDAAVTGADPALAHERLGWRATRSLDEAVADAWRWQSGNPRGYAR</sequence>
<comment type="similarity">
    <text evidence="4 10">Belongs to the NAD(P)-dependent epimerase/dehydratase family.</text>
</comment>
<dbReference type="Proteomes" id="UP000199649">
    <property type="component" value="Chromosome I"/>
</dbReference>
<keyword evidence="7 10" id="KW-0520">NAD</keyword>
<evidence type="ECO:0000256" key="10">
    <source>
        <dbReference type="RuleBase" id="RU366046"/>
    </source>
</evidence>
<dbReference type="UniPathway" id="UPA00214"/>
<dbReference type="InterPro" id="IPR036291">
    <property type="entry name" value="NAD(P)-bd_dom_sf"/>
</dbReference>
<accession>A0A1H1M581</accession>
<evidence type="ECO:0000313" key="13">
    <source>
        <dbReference type="Proteomes" id="UP000199649"/>
    </source>
</evidence>
<dbReference type="EC" id="5.1.3.2" evidence="5 10"/>
<evidence type="ECO:0000259" key="11">
    <source>
        <dbReference type="Pfam" id="PF01370"/>
    </source>
</evidence>
<keyword evidence="13" id="KW-1185">Reference proteome</keyword>
<dbReference type="EMBL" id="LT629734">
    <property type="protein sequence ID" value="SDR81948.1"/>
    <property type="molecule type" value="Genomic_DNA"/>
</dbReference>
<reference evidence="13" key="1">
    <citation type="submission" date="2016-10" db="EMBL/GenBank/DDBJ databases">
        <authorList>
            <person name="Varghese N."/>
            <person name="Submissions S."/>
        </authorList>
    </citation>
    <scope>NUCLEOTIDE SEQUENCE [LARGE SCALE GENOMIC DNA]</scope>
    <source>
        <strain evidence="13">DSM 22965</strain>
    </source>
</reference>
<keyword evidence="10" id="KW-0119">Carbohydrate metabolism</keyword>